<dbReference type="KEGG" id="mlr:MELLADRAFT_91254"/>
<dbReference type="RefSeq" id="XP_007414138.1">
    <property type="nucleotide sequence ID" value="XM_007414076.1"/>
</dbReference>
<dbReference type="AlphaFoldDB" id="F4RYD7"/>
<dbReference type="HOGENOM" id="CLU_086121_0_0_1"/>
<reference evidence="3" key="1">
    <citation type="journal article" date="2011" name="Proc. Natl. Acad. Sci. U.S.A.">
        <title>Obligate biotrophy features unraveled by the genomic analysis of rust fungi.</title>
        <authorList>
            <person name="Duplessis S."/>
            <person name="Cuomo C.A."/>
            <person name="Lin Y.-C."/>
            <person name="Aerts A."/>
            <person name="Tisserant E."/>
            <person name="Veneault-Fourrey C."/>
            <person name="Joly D.L."/>
            <person name="Hacquard S."/>
            <person name="Amselem J."/>
            <person name="Cantarel B.L."/>
            <person name="Chiu R."/>
            <person name="Coutinho P.M."/>
            <person name="Feau N."/>
            <person name="Field M."/>
            <person name="Frey P."/>
            <person name="Gelhaye E."/>
            <person name="Goldberg J."/>
            <person name="Grabherr M.G."/>
            <person name="Kodira C.D."/>
            <person name="Kohler A."/>
            <person name="Kuees U."/>
            <person name="Lindquist E.A."/>
            <person name="Lucas S.M."/>
            <person name="Mago R."/>
            <person name="Mauceli E."/>
            <person name="Morin E."/>
            <person name="Murat C."/>
            <person name="Pangilinan J.L."/>
            <person name="Park R."/>
            <person name="Pearson M."/>
            <person name="Quesneville H."/>
            <person name="Rouhier N."/>
            <person name="Sakthikumar S."/>
            <person name="Salamov A.A."/>
            <person name="Schmutz J."/>
            <person name="Selles B."/>
            <person name="Shapiro H."/>
            <person name="Tanguay P."/>
            <person name="Tuskan G.A."/>
            <person name="Henrissat B."/>
            <person name="Van de Peer Y."/>
            <person name="Rouze P."/>
            <person name="Ellis J.G."/>
            <person name="Dodds P.N."/>
            <person name="Schein J.E."/>
            <person name="Zhong S."/>
            <person name="Hamelin R.C."/>
            <person name="Grigoriev I.V."/>
            <person name="Szabo L.J."/>
            <person name="Martin F."/>
        </authorList>
    </citation>
    <scope>NUCLEOTIDE SEQUENCE [LARGE SCALE GENOMIC DNA]</scope>
    <source>
        <strain evidence="3">98AG31 / pathotype 3-4-7</strain>
    </source>
</reference>
<gene>
    <name evidence="2" type="ORF">MELLADRAFT_91254</name>
</gene>
<dbReference type="OrthoDB" id="2499360at2759"/>
<dbReference type="EMBL" id="GL883130">
    <property type="protein sequence ID" value="EGG02449.1"/>
    <property type="molecule type" value="Genomic_DNA"/>
</dbReference>
<evidence type="ECO:0000256" key="1">
    <source>
        <dbReference type="SAM" id="SignalP"/>
    </source>
</evidence>
<name>F4RYD7_MELLP</name>
<dbReference type="eggNOG" id="ENOG502SZ1R">
    <property type="taxonomic scope" value="Eukaryota"/>
</dbReference>
<accession>F4RYD7</accession>
<keyword evidence="1" id="KW-0732">Signal</keyword>
<dbReference type="VEuPathDB" id="FungiDB:MELLADRAFT_91254"/>
<keyword evidence="3" id="KW-1185">Reference proteome</keyword>
<dbReference type="GeneID" id="18935838"/>
<feature type="chain" id="PRO_5003321870" evidence="1">
    <location>
        <begin position="21"/>
        <end position="225"/>
    </location>
</feature>
<protein>
    <submittedName>
        <fullName evidence="2">Secreted protein</fullName>
    </submittedName>
</protein>
<feature type="signal peptide" evidence="1">
    <location>
        <begin position="1"/>
        <end position="20"/>
    </location>
</feature>
<sequence>MLFGYTIILAALVAAQTAIATNHTACFNYFLQKDGCVFASADDETRCNATTGKPEIHSPMNPVGRFQQKGCQKHLKIPAPRPASLGRRYTSENTNTSFAIDDGPGACGNYSTNMPGACLWAGTEQDKGDNPLTAGWVNGAKTSNCGKQLYIQRKGRPDKPFFVPVVDACNFYTLNVTIGCFQIAVTNKTFYDLEPTEQELQQGYLGDLVWDFNNLYGNKSTNGPV</sequence>
<dbReference type="Proteomes" id="UP000001072">
    <property type="component" value="Unassembled WGS sequence"/>
</dbReference>
<organism evidence="3">
    <name type="scientific">Melampsora larici-populina (strain 98AG31 / pathotype 3-4-7)</name>
    <name type="common">Poplar leaf rust fungus</name>
    <dbReference type="NCBI Taxonomy" id="747676"/>
    <lineage>
        <taxon>Eukaryota</taxon>
        <taxon>Fungi</taxon>
        <taxon>Dikarya</taxon>
        <taxon>Basidiomycota</taxon>
        <taxon>Pucciniomycotina</taxon>
        <taxon>Pucciniomycetes</taxon>
        <taxon>Pucciniales</taxon>
        <taxon>Melampsoraceae</taxon>
        <taxon>Melampsora</taxon>
    </lineage>
</organism>
<evidence type="ECO:0000313" key="3">
    <source>
        <dbReference type="Proteomes" id="UP000001072"/>
    </source>
</evidence>
<proteinExistence type="predicted"/>
<evidence type="ECO:0000313" key="2">
    <source>
        <dbReference type="EMBL" id="EGG02449.1"/>
    </source>
</evidence>
<dbReference type="InParanoid" id="F4RYD7"/>